<keyword evidence="3 6" id="KW-0378">Hydrolase</keyword>
<evidence type="ECO:0000256" key="2">
    <source>
        <dbReference type="ARBA" id="ARBA00022555"/>
    </source>
</evidence>
<dbReference type="InterPro" id="IPR001328">
    <property type="entry name" value="Pept_tRNA_hydro"/>
</dbReference>
<dbReference type="PANTHER" id="PTHR17224">
    <property type="entry name" value="PEPTIDYL-TRNA HYDROLASE"/>
    <property type="match status" value="1"/>
</dbReference>
<keyword evidence="2" id="KW-0820">tRNA-binding</keyword>
<comment type="similarity">
    <text evidence="5">Belongs to the PTH family.</text>
</comment>
<dbReference type="Pfam" id="PF01195">
    <property type="entry name" value="Pept_tRNA_hydro"/>
    <property type="match status" value="1"/>
</dbReference>
<dbReference type="SUPFAM" id="SSF53178">
    <property type="entry name" value="Peptidyl-tRNA hydrolase-like"/>
    <property type="match status" value="1"/>
</dbReference>
<dbReference type="PROSITE" id="PS01196">
    <property type="entry name" value="PEPT_TRNA_HYDROL_2"/>
    <property type="match status" value="1"/>
</dbReference>
<gene>
    <name evidence="6" type="ORF">GQ43DRAFT_210688</name>
</gene>
<protein>
    <recommendedName>
        <fullName evidence="1">peptidyl-tRNA hydrolase</fullName>
        <ecNumber evidence="1">3.1.1.29</ecNumber>
    </recommendedName>
</protein>
<evidence type="ECO:0000256" key="5">
    <source>
        <dbReference type="ARBA" id="ARBA00038063"/>
    </source>
</evidence>
<accession>A0A9P4JWV2</accession>
<name>A0A9P4JWV2_9PLEO</name>
<dbReference type="Proteomes" id="UP000799536">
    <property type="component" value="Unassembled WGS sequence"/>
</dbReference>
<evidence type="ECO:0000256" key="1">
    <source>
        <dbReference type="ARBA" id="ARBA00013260"/>
    </source>
</evidence>
<proteinExistence type="inferred from homology"/>
<evidence type="ECO:0000256" key="4">
    <source>
        <dbReference type="ARBA" id="ARBA00022884"/>
    </source>
</evidence>
<dbReference type="PANTHER" id="PTHR17224:SF1">
    <property type="entry name" value="PEPTIDYL-TRNA HYDROLASE"/>
    <property type="match status" value="1"/>
</dbReference>
<dbReference type="InterPro" id="IPR018171">
    <property type="entry name" value="Pept_tRNA_hydro_CS"/>
</dbReference>
<keyword evidence="4" id="KW-0694">RNA-binding</keyword>
<sequence length="218" mass="24634">MPPTHPLFIASIGNPTAAYANTLHSTGHRVLQTLHSRLSRATHMYPFAVDRRLANGLTASPDARILDYHIIRGFTRVHRSEAGAPPVFDWTLWQSPVLMNVSGRALAQAWKTWSAGKKDQAPRLVVLHDELEAPLGELKVKKQDASPRGHNGLKSIQQFMPGEEYWRIGIGIGRPESREPSEVARYVLRRMTYREETVLDRSADQVFKVCRDIYDGSR</sequence>
<keyword evidence="7" id="KW-1185">Reference proteome</keyword>
<dbReference type="GO" id="GO:0000049">
    <property type="term" value="F:tRNA binding"/>
    <property type="evidence" value="ECO:0007669"/>
    <property type="project" value="UniProtKB-KW"/>
</dbReference>
<evidence type="ECO:0000313" key="7">
    <source>
        <dbReference type="Proteomes" id="UP000799536"/>
    </source>
</evidence>
<dbReference type="OrthoDB" id="1711136at2759"/>
<organism evidence="6 7">
    <name type="scientific">Delitschia confertaspora ATCC 74209</name>
    <dbReference type="NCBI Taxonomy" id="1513339"/>
    <lineage>
        <taxon>Eukaryota</taxon>
        <taxon>Fungi</taxon>
        <taxon>Dikarya</taxon>
        <taxon>Ascomycota</taxon>
        <taxon>Pezizomycotina</taxon>
        <taxon>Dothideomycetes</taxon>
        <taxon>Pleosporomycetidae</taxon>
        <taxon>Pleosporales</taxon>
        <taxon>Delitschiaceae</taxon>
        <taxon>Delitschia</taxon>
    </lineage>
</organism>
<dbReference type="NCBIfam" id="TIGR00447">
    <property type="entry name" value="pth"/>
    <property type="match status" value="1"/>
</dbReference>
<dbReference type="Gene3D" id="3.40.50.1470">
    <property type="entry name" value="Peptidyl-tRNA hydrolase"/>
    <property type="match status" value="1"/>
</dbReference>
<reference evidence="6" key="1">
    <citation type="journal article" date="2020" name="Stud. Mycol.">
        <title>101 Dothideomycetes genomes: a test case for predicting lifestyles and emergence of pathogens.</title>
        <authorList>
            <person name="Haridas S."/>
            <person name="Albert R."/>
            <person name="Binder M."/>
            <person name="Bloem J."/>
            <person name="Labutti K."/>
            <person name="Salamov A."/>
            <person name="Andreopoulos B."/>
            <person name="Baker S."/>
            <person name="Barry K."/>
            <person name="Bills G."/>
            <person name="Bluhm B."/>
            <person name="Cannon C."/>
            <person name="Castanera R."/>
            <person name="Culley D."/>
            <person name="Daum C."/>
            <person name="Ezra D."/>
            <person name="Gonzalez J."/>
            <person name="Henrissat B."/>
            <person name="Kuo A."/>
            <person name="Liang C."/>
            <person name="Lipzen A."/>
            <person name="Lutzoni F."/>
            <person name="Magnuson J."/>
            <person name="Mondo S."/>
            <person name="Nolan M."/>
            <person name="Ohm R."/>
            <person name="Pangilinan J."/>
            <person name="Park H.-J."/>
            <person name="Ramirez L."/>
            <person name="Alfaro M."/>
            <person name="Sun H."/>
            <person name="Tritt A."/>
            <person name="Yoshinaga Y."/>
            <person name="Zwiers L.-H."/>
            <person name="Turgeon B."/>
            <person name="Goodwin S."/>
            <person name="Spatafora J."/>
            <person name="Crous P."/>
            <person name="Grigoriev I."/>
        </authorList>
    </citation>
    <scope>NUCLEOTIDE SEQUENCE</scope>
    <source>
        <strain evidence="6">ATCC 74209</strain>
    </source>
</reference>
<dbReference type="InterPro" id="IPR036416">
    <property type="entry name" value="Pept_tRNA_hydro_sf"/>
</dbReference>
<evidence type="ECO:0000256" key="3">
    <source>
        <dbReference type="ARBA" id="ARBA00022801"/>
    </source>
</evidence>
<dbReference type="GO" id="GO:0004045">
    <property type="term" value="F:peptidyl-tRNA hydrolase activity"/>
    <property type="evidence" value="ECO:0007669"/>
    <property type="project" value="UniProtKB-EC"/>
</dbReference>
<dbReference type="EC" id="3.1.1.29" evidence="1"/>
<dbReference type="EMBL" id="ML993849">
    <property type="protein sequence ID" value="KAF2205826.1"/>
    <property type="molecule type" value="Genomic_DNA"/>
</dbReference>
<comment type="caution">
    <text evidence="6">The sequence shown here is derived from an EMBL/GenBank/DDBJ whole genome shotgun (WGS) entry which is preliminary data.</text>
</comment>
<evidence type="ECO:0000313" key="6">
    <source>
        <dbReference type="EMBL" id="KAF2205826.1"/>
    </source>
</evidence>
<dbReference type="AlphaFoldDB" id="A0A9P4JWV2"/>